<evidence type="ECO:0000256" key="3">
    <source>
        <dbReference type="SAM" id="SignalP"/>
    </source>
</evidence>
<feature type="compositionally biased region" description="Polar residues" evidence="2">
    <location>
        <begin position="895"/>
        <end position="908"/>
    </location>
</feature>
<dbReference type="STRING" id="983966.A0A1E4RZ14"/>
<feature type="region of interest" description="Disordered" evidence="2">
    <location>
        <begin position="895"/>
        <end position="972"/>
    </location>
</feature>
<reference evidence="4 5" key="1">
    <citation type="journal article" date="2016" name="Proc. Natl. Acad. Sci. U.S.A.">
        <title>Comparative genomics of biotechnologically important yeasts.</title>
        <authorList>
            <person name="Riley R."/>
            <person name="Haridas S."/>
            <person name="Wolfe K.H."/>
            <person name="Lopes M.R."/>
            <person name="Hittinger C.T."/>
            <person name="Goeker M."/>
            <person name="Salamov A.A."/>
            <person name="Wisecaver J.H."/>
            <person name="Long T.M."/>
            <person name="Calvey C.H."/>
            <person name="Aerts A.L."/>
            <person name="Barry K.W."/>
            <person name="Choi C."/>
            <person name="Clum A."/>
            <person name="Coughlan A.Y."/>
            <person name="Deshpande S."/>
            <person name="Douglass A.P."/>
            <person name="Hanson S.J."/>
            <person name="Klenk H.-P."/>
            <person name="LaButti K.M."/>
            <person name="Lapidus A."/>
            <person name="Lindquist E.A."/>
            <person name="Lipzen A.M."/>
            <person name="Meier-Kolthoff J.P."/>
            <person name="Ohm R.A."/>
            <person name="Otillar R.P."/>
            <person name="Pangilinan J.L."/>
            <person name="Peng Y."/>
            <person name="Rokas A."/>
            <person name="Rosa C.A."/>
            <person name="Scheuner C."/>
            <person name="Sibirny A.A."/>
            <person name="Slot J.C."/>
            <person name="Stielow J.B."/>
            <person name="Sun H."/>
            <person name="Kurtzman C.P."/>
            <person name="Blackwell M."/>
            <person name="Grigoriev I.V."/>
            <person name="Jeffries T.W."/>
        </authorList>
    </citation>
    <scope>NUCLEOTIDE SEQUENCE [LARGE SCALE GENOMIC DNA]</scope>
    <source>
        <strain evidence="5">ATCC 18201 / CBS 1600 / BCRC 20928 / JCM 3617 / NBRC 0987 / NRRL Y-1542</strain>
    </source>
</reference>
<evidence type="ECO:0000256" key="2">
    <source>
        <dbReference type="SAM" id="MobiDB-lite"/>
    </source>
</evidence>
<feature type="compositionally biased region" description="Low complexity" evidence="2">
    <location>
        <begin position="724"/>
        <end position="737"/>
    </location>
</feature>
<dbReference type="OrthoDB" id="5572782at2759"/>
<feature type="compositionally biased region" description="Polar residues" evidence="2">
    <location>
        <begin position="661"/>
        <end position="680"/>
    </location>
</feature>
<dbReference type="InterPro" id="IPR003961">
    <property type="entry name" value="FN3_dom"/>
</dbReference>
<evidence type="ECO:0000313" key="5">
    <source>
        <dbReference type="Proteomes" id="UP000094389"/>
    </source>
</evidence>
<dbReference type="EMBL" id="KV453934">
    <property type="protein sequence ID" value="ODV72500.1"/>
    <property type="molecule type" value="Genomic_DNA"/>
</dbReference>
<feature type="region of interest" description="Disordered" evidence="2">
    <location>
        <begin position="661"/>
        <end position="681"/>
    </location>
</feature>
<feature type="region of interest" description="Disordered" evidence="2">
    <location>
        <begin position="714"/>
        <end position="740"/>
    </location>
</feature>
<feature type="coiled-coil region" evidence="1">
    <location>
        <begin position="232"/>
        <end position="368"/>
    </location>
</feature>
<dbReference type="InterPro" id="IPR013783">
    <property type="entry name" value="Ig-like_fold"/>
</dbReference>
<dbReference type="CDD" id="cd00063">
    <property type="entry name" value="FN3"/>
    <property type="match status" value="1"/>
</dbReference>
<evidence type="ECO:0008006" key="6">
    <source>
        <dbReference type="Google" id="ProtNLM"/>
    </source>
</evidence>
<dbReference type="Gene3D" id="2.60.40.10">
    <property type="entry name" value="Immunoglobulins"/>
    <property type="match status" value="1"/>
</dbReference>
<keyword evidence="1" id="KW-0175">Coiled coil</keyword>
<dbReference type="RefSeq" id="XP_020069539.1">
    <property type="nucleotide sequence ID" value="XM_020213753.1"/>
</dbReference>
<dbReference type="AlphaFoldDB" id="A0A1E4RZ14"/>
<gene>
    <name evidence="4" type="ORF">CYBJADRAFT_163286</name>
</gene>
<dbReference type="InterPro" id="IPR036116">
    <property type="entry name" value="FN3_sf"/>
</dbReference>
<name>A0A1E4RZ14_CYBJN</name>
<organism evidence="4 5">
    <name type="scientific">Cyberlindnera jadinii (strain ATCC 18201 / CBS 1600 / BCRC 20928 / JCM 3617 / NBRC 0987 / NRRL Y-1542)</name>
    <name type="common">Torula yeast</name>
    <name type="synonym">Candida utilis</name>
    <dbReference type="NCBI Taxonomy" id="983966"/>
    <lineage>
        <taxon>Eukaryota</taxon>
        <taxon>Fungi</taxon>
        <taxon>Dikarya</taxon>
        <taxon>Ascomycota</taxon>
        <taxon>Saccharomycotina</taxon>
        <taxon>Saccharomycetes</taxon>
        <taxon>Phaffomycetales</taxon>
        <taxon>Phaffomycetaceae</taxon>
        <taxon>Cyberlindnera</taxon>
    </lineage>
</organism>
<evidence type="ECO:0000313" key="4">
    <source>
        <dbReference type="EMBL" id="ODV72500.1"/>
    </source>
</evidence>
<dbReference type="SUPFAM" id="SSF49265">
    <property type="entry name" value="Fibronectin type III"/>
    <property type="match status" value="1"/>
</dbReference>
<keyword evidence="5" id="KW-1185">Reference proteome</keyword>
<feature type="region of interest" description="Disordered" evidence="2">
    <location>
        <begin position="588"/>
        <end position="610"/>
    </location>
</feature>
<keyword evidence="3" id="KW-0732">Signal</keyword>
<feature type="region of interest" description="Disordered" evidence="2">
    <location>
        <begin position="460"/>
        <end position="508"/>
    </location>
</feature>
<feature type="compositionally biased region" description="Low complexity" evidence="2">
    <location>
        <begin position="920"/>
        <end position="930"/>
    </location>
</feature>
<protein>
    <recommendedName>
        <fullName evidence="6">Fibronectin type-III domain-containing protein</fullName>
    </recommendedName>
</protein>
<feature type="compositionally biased region" description="Basic and acidic residues" evidence="2">
    <location>
        <begin position="592"/>
        <end position="601"/>
    </location>
</feature>
<proteinExistence type="predicted"/>
<feature type="region of interest" description="Disordered" evidence="2">
    <location>
        <begin position="984"/>
        <end position="1016"/>
    </location>
</feature>
<feature type="compositionally biased region" description="Low complexity" evidence="2">
    <location>
        <begin position="482"/>
        <end position="504"/>
    </location>
</feature>
<feature type="compositionally biased region" description="Polar residues" evidence="2">
    <location>
        <begin position="939"/>
        <end position="952"/>
    </location>
</feature>
<accession>A0A1E4RZ14</accession>
<feature type="signal peptide" evidence="3">
    <location>
        <begin position="1"/>
        <end position="24"/>
    </location>
</feature>
<sequence>MYIHVVVVGCAVLWLLHRLHGVLSMPLDKLIGLLNIDIPRAHKVSVDCITDTAVHIHWDLFADEQKVLMFYVYLNGVEVATMSGFDSHCCIQNLNPRTKYKLDLIAANQRGYKSKSRSVYIMTKSAELQRRAADVLLENPDNLFKMLTDKSAKDPMVHKVTSTPASEQQRIGRSRSNTTNSLANETGSVLPSAASALLIDPKSMEDIEELRFYLESGQEELHEILNQQATTLQQFKDQEASLIEERQTLRERKRLEDGNRQAIKSEITMLDDARRLADIKKQKQENLLKEKRQHIAKMEKELVEWNKKIEQFEDDCLKLENSENVVHAELESDIETKERCIKELQGSIASLEDTIKSLIQRKKQKEALKPQLVKVFKTLREHTNNTGMVDAEGIKALQLLQNLEPAYHIKVQEEIDTDTKLEARWRAGQQREVSHCHKVTQVYDSLKAEHRSLKNGIVPEAKLNSPLGTPPPQAPALLHSNSMYSTYSGPQSSSSNPPSTFIYSTNTSNSSPSLKVALQTQSVWNNNSINLGFTNRLTLDTETGQRSSEENLESPSVQHYLPANLIGEEFGEDLPDFVFEDSFEAETSVGDDSYRKSEERSPPLGDGPLLQSQASVTSPFNHDFAANLSTRSIFHNDFGIAPRYSLENTTSPPHSFQNEFMSPHSSPVNAGPTDLSSLLSGGNPDNIHVQLSQGNQETKASVFSPRRLSNVFGFGKKTTDTDEASQQQRSNAQSQRSKFFSNVSTLDSNLKSTRDSAGFSVDKPLDHIWGSRSPFGDSLHARNVSVNSNGSLEKDNKSWSKFHSHAQFSSSIDQNSFSQAPSSSHSVSSEPVSEDHELGPAVHLSSTNKSTAITMKSSKSSLDSSPQQASSPSFFRKKKSLFTFGQSANALSPTKQNVSLFNGTNPRGDTTEESADDLHLSGTSSTLTSTPKKLFSMNRKGSTVARRQSTSSHEQDHPIGEVASIQSGSTGNSRSIVRKLTFFGKNASGNSNEHPGKDLGDSTIDEQAELKEMGPE</sequence>
<feature type="region of interest" description="Disordered" evidence="2">
    <location>
        <begin position="160"/>
        <end position="186"/>
    </location>
</feature>
<feature type="region of interest" description="Disordered" evidence="2">
    <location>
        <begin position="810"/>
        <end position="849"/>
    </location>
</feature>
<dbReference type="OMA" id="LEPAYHI"/>
<dbReference type="Proteomes" id="UP000094389">
    <property type="component" value="Unassembled WGS sequence"/>
</dbReference>
<feature type="chain" id="PRO_5009162532" description="Fibronectin type-III domain-containing protein" evidence="3">
    <location>
        <begin position="25"/>
        <end position="1016"/>
    </location>
</feature>
<feature type="compositionally biased region" description="Low complexity" evidence="2">
    <location>
        <begin position="813"/>
        <end position="831"/>
    </location>
</feature>
<dbReference type="GeneID" id="30988149"/>
<evidence type="ECO:0000256" key="1">
    <source>
        <dbReference type="SAM" id="Coils"/>
    </source>
</evidence>